<proteinExistence type="predicted"/>
<evidence type="ECO:0000313" key="1">
    <source>
        <dbReference type="EMBL" id="MBK1867401.1"/>
    </source>
</evidence>
<sequence length="330" mass="37142">MSTQHARALRPRTLLPGDGAACARLMRKVTQLDERLDRSLAQVIDDLLDEERLIGGLIEDHDVTGESAVVAATLSAFVASEFQRTYLAKPWPCLTNWLLRRCLDGGSDVFLDRAQQAQGNLSRGLDLVMLDYIQTPMDFTSPEGRRIMTVFFPFYLSIHRGYNLNSMIVEAGAMYEQMALSAGFRLYRELDLDAEPPSEPIPHGASSKRAVYYFQREMAADTPPSTPVSAVFTYLEPRFRFTAGEQRMLLRAIDGLTDEEIAGTLAVSRDAVKQTWRSIYDHVIQVMPDLVDRGQAAGGEGARGQEKRRRIVAYVRDNAQELRPHYLRRG</sequence>
<gene>
    <name evidence="1" type="ORF">JHL16_13680</name>
</gene>
<protein>
    <submittedName>
        <fullName evidence="1">Uncharacterized protein</fullName>
    </submittedName>
</protein>
<dbReference type="Proteomes" id="UP000616151">
    <property type="component" value="Unassembled WGS sequence"/>
</dbReference>
<keyword evidence="2" id="KW-1185">Reference proteome</keyword>
<name>A0ACC5R413_9HYPH</name>
<organism evidence="1 2">
    <name type="scientific">Taklimakanibacter albus</name>
    <dbReference type="NCBI Taxonomy" id="2800327"/>
    <lineage>
        <taxon>Bacteria</taxon>
        <taxon>Pseudomonadati</taxon>
        <taxon>Pseudomonadota</taxon>
        <taxon>Alphaproteobacteria</taxon>
        <taxon>Hyphomicrobiales</taxon>
        <taxon>Aestuariivirgaceae</taxon>
        <taxon>Taklimakanibacter</taxon>
    </lineage>
</organism>
<reference evidence="1" key="1">
    <citation type="submission" date="2021-01" db="EMBL/GenBank/DDBJ databases">
        <authorList>
            <person name="Sun Q."/>
        </authorList>
    </citation>
    <scope>NUCLEOTIDE SEQUENCE</scope>
    <source>
        <strain evidence="1">YIM B02566</strain>
    </source>
</reference>
<dbReference type="EMBL" id="JAENHL010000007">
    <property type="protein sequence ID" value="MBK1867401.1"/>
    <property type="molecule type" value="Genomic_DNA"/>
</dbReference>
<comment type="caution">
    <text evidence="1">The sequence shown here is derived from an EMBL/GenBank/DDBJ whole genome shotgun (WGS) entry which is preliminary data.</text>
</comment>
<evidence type="ECO:0000313" key="2">
    <source>
        <dbReference type="Proteomes" id="UP000616151"/>
    </source>
</evidence>
<accession>A0ACC5R413</accession>